<dbReference type="PANTHER" id="PTHR43668:SF2">
    <property type="entry name" value="ALLANTOINASE"/>
    <property type="match status" value="1"/>
</dbReference>
<reference evidence="3" key="1">
    <citation type="journal article" date="2019" name="Int. J. Syst. Evol. Microbiol.">
        <title>The Global Catalogue of Microorganisms (GCM) 10K type strain sequencing project: providing services to taxonomists for standard genome sequencing and annotation.</title>
        <authorList>
            <consortium name="The Broad Institute Genomics Platform"/>
            <consortium name="The Broad Institute Genome Sequencing Center for Infectious Disease"/>
            <person name="Wu L."/>
            <person name="Ma J."/>
        </authorList>
    </citation>
    <scope>NUCLEOTIDE SEQUENCE [LARGE SCALE GENOMIC DNA]</scope>
    <source>
        <strain evidence="3">CGMCC 1.10759</strain>
    </source>
</reference>
<dbReference type="SUPFAM" id="SSF51556">
    <property type="entry name" value="Metallo-dependent hydrolases"/>
    <property type="match status" value="1"/>
</dbReference>
<proteinExistence type="predicted"/>
<dbReference type="InterPro" id="IPR011059">
    <property type="entry name" value="Metal-dep_hydrolase_composite"/>
</dbReference>
<evidence type="ECO:0000313" key="2">
    <source>
        <dbReference type="EMBL" id="MFC4312898.1"/>
    </source>
</evidence>
<dbReference type="EMBL" id="JBHSDU010000014">
    <property type="protein sequence ID" value="MFC4312898.1"/>
    <property type="molecule type" value="Genomic_DNA"/>
</dbReference>
<keyword evidence="3" id="KW-1185">Reference proteome</keyword>
<dbReference type="InterPro" id="IPR050138">
    <property type="entry name" value="DHOase/Allantoinase_Hydrolase"/>
</dbReference>
<protein>
    <submittedName>
        <fullName evidence="2">Amidohydrolase family protein</fullName>
    </submittedName>
</protein>
<dbReference type="InterPro" id="IPR032466">
    <property type="entry name" value="Metal_Hydrolase"/>
</dbReference>
<dbReference type="SUPFAM" id="SSF51338">
    <property type="entry name" value="Composite domain of metallo-dependent hydrolases"/>
    <property type="match status" value="1"/>
</dbReference>
<comment type="caution">
    <text evidence="2">The sequence shown here is derived from an EMBL/GenBank/DDBJ whole genome shotgun (WGS) entry which is preliminary data.</text>
</comment>
<dbReference type="InterPro" id="IPR013108">
    <property type="entry name" value="Amidohydro_3"/>
</dbReference>
<dbReference type="Gene3D" id="2.30.40.10">
    <property type="entry name" value="Urease, subunit C, domain 1"/>
    <property type="match status" value="1"/>
</dbReference>
<dbReference type="Gene3D" id="3.20.20.140">
    <property type="entry name" value="Metal-dependent hydrolases"/>
    <property type="match status" value="1"/>
</dbReference>
<dbReference type="NCBIfam" id="NF006560">
    <property type="entry name" value="PRK09061.1"/>
    <property type="match status" value="1"/>
</dbReference>
<sequence length="496" mass="53701">MIRALVTIAFGLAGAGPASSDDRPADLVIRGGRVIDPESGLDAVRNVVVRDGRIVDVTDRPVRGAHIIDASGLVVAPGFIDLHAHGQQLPAARMQAFDGVTTAMELESGVADVGEYYERVAREGRPINYGVSASWSDVRERILKDSAVADDEQLRRILKGLEQGLSEGALGIGITVGYAPESGAKEFHAINALAADRGVVTFSHIRYGSVIEPGSSFAALEEVIAVAATTGAQMHICHLNSSTLRDVDAAVKLIRSAQERGLPISVEAYPYSAASTNIGATFYRGPQWRERLGGARYEDFELNGQPLDERSFLELQTHRPDTLIVYNYLRPERNPLDQGYLDQSVLYPGGAIASDGVWWTRDGKLLDGDVWPIPADAYAHPRSAGTFTRLLRVYVRERQKLTLSQAIEKASLIPALILERSVAEMKNKGRLRAGADADIIVFDAQTVSDRATFERPAQTAAGMRYVIVNGSPVIANGQLIRSARPGRGIRRGSIDK</sequence>
<dbReference type="Proteomes" id="UP001595904">
    <property type="component" value="Unassembled WGS sequence"/>
</dbReference>
<feature type="domain" description="Amidohydrolase 3" evidence="1">
    <location>
        <begin position="199"/>
        <end position="473"/>
    </location>
</feature>
<dbReference type="Pfam" id="PF07969">
    <property type="entry name" value="Amidohydro_3"/>
    <property type="match status" value="2"/>
</dbReference>
<evidence type="ECO:0000313" key="3">
    <source>
        <dbReference type="Proteomes" id="UP001595904"/>
    </source>
</evidence>
<organism evidence="2 3">
    <name type="scientific">Steroidobacter flavus</name>
    <dbReference type="NCBI Taxonomy" id="1842136"/>
    <lineage>
        <taxon>Bacteria</taxon>
        <taxon>Pseudomonadati</taxon>
        <taxon>Pseudomonadota</taxon>
        <taxon>Gammaproteobacteria</taxon>
        <taxon>Steroidobacterales</taxon>
        <taxon>Steroidobacteraceae</taxon>
        <taxon>Steroidobacter</taxon>
    </lineage>
</organism>
<feature type="domain" description="Amidohydrolase 3" evidence="1">
    <location>
        <begin position="67"/>
        <end position="127"/>
    </location>
</feature>
<name>A0ABV8SZ24_9GAMM</name>
<dbReference type="RefSeq" id="WP_380602687.1">
    <property type="nucleotide sequence ID" value="NZ_JBHSDU010000014.1"/>
</dbReference>
<gene>
    <name evidence="2" type="ORF">ACFPN2_27690</name>
</gene>
<dbReference type="PANTHER" id="PTHR43668">
    <property type="entry name" value="ALLANTOINASE"/>
    <property type="match status" value="1"/>
</dbReference>
<evidence type="ECO:0000259" key="1">
    <source>
        <dbReference type="Pfam" id="PF07969"/>
    </source>
</evidence>
<accession>A0ABV8SZ24</accession>